<keyword evidence="12" id="KW-1185">Reference proteome</keyword>
<keyword evidence="4" id="KW-0547">Nucleotide-binding</keyword>
<dbReference type="InterPro" id="IPR036640">
    <property type="entry name" value="ABC1_TM_sf"/>
</dbReference>
<evidence type="ECO:0000256" key="8">
    <source>
        <dbReference type="SAM" id="Phobius"/>
    </source>
</evidence>
<dbReference type="PROSITE" id="PS50929">
    <property type="entry name" value="ABC_TM1F"/>
    <property type="match status" value="1"/>
</dbReference>
<dbReference type="SUPFAM" id="SSF52540">
    <property type="entry name" value="P-loop containing nucleoside triphosphate hydrolases"/>
    <property type="match status" value="1"/>
</dbReference>
<evidence type="ECO:0000256" key="2">
    <source>
        <dbReference type="ARBA" id="ARBA00022448"/>
    </source>
</evidence>
<dbReference type="SUPFAM" id="SSF90123">
    <property type="entry name" value="ABC transporter transmembrane region"/>
    <property type="match status" value="1"/>
</dbReference>
<evidence type="ECO:0000259" key="9">
    <source>
        <dbReference type="PROSITE" id="PS50893"/>
    </source>
</evidence>
<dbReference type="AlphaFoldDB" id="A0A1T5LEC7"/>
<evidence type="ECO:0000256" key="3">
    <source>
        <dbReference type="ARBA" id="ARBA00022692"/>
    </source>
</evidence>
<dbReference type="Gene3D" id="1.20.1560.10">
    <property type="entry name" value="ABC transporter type 1, transmembrane domain"/>
    <property type="match status" value="1"/>
</dbReference>
<evidence type="ECO:0000259" key="10">
    <source>
        <dbReference type="PROSITE" id="PS50929"/>
    </source>
</evidence>
<dbReference type="InterPro" id="IPR017871">
    <property type="entry name" value="ABC_transporter-like_CS"/>
</dbReference>
<feature type="transmembrane region" description="Helical" evidence="8">
    <location>
        <begin position="188"/>
        <end position="206"/>
    </location>
</feature>
<sequence>MPHTGKSILNASFFPGVFQILRLLSRKQRLKAIENIAISVGVALLEVFSLTIILPLFYYLIDPDKSQQAPEVLRSVILLMESISWIVLVVGIILTFALKNIFSVWQMHKQLDFLNQLYLDFSKRIYHRFYRLKWTDYAQTNSAETFRKIKDTPFEFINYVVNSYFLLITDVVICVMMISIITWFDYRILFIFIILCMPVIIFYFFFRKNVILKTDKSFRDLTPVTNIILTQGISSYAEARIYQKEDYFINQFIHISKITTTQLAKLKTFASLPTRILETIGIVLFAGMIIYARTSNADAKYIMVFIGLISLALYRIMPSLNRILQSLSQIQSYAYTVSTLKENLDDFPENFLNENSDSVDFKTSIELKALSFQYADKTRSLLLNNINIKISKGDFVMLQGPSGTGKTTLLNILAGIIQDYAGEIIIDNNVCLDKQSIQAWQSRLGVVSQSPVILQDTILHNIAFGEQHVAIDRNKVKAAIALAGINDFIDLLTAGLDTPIGENGITLSGGQRQRLCLARALYRDPDVLLLDEVTNQLDTKNKVYILEQLQSLCRQGKTIILASHDPVVKQYASHILILDSKTLTRS</sequence>
<dbReference type="InterPro" id="IPR003593">
    <property type="entry name" value="AAA+_ATPase"/>
</dbReference>
<keyword evidence="5" id="KW-0067">ATP-binding</keyword>
<dbReference type="PROSITE" id="PS00211">
    <property type="entry name" value="ABC_TRANSPORTER_1"/>
    <property type="match status" value="1"/>
</dbReference>
<dbReference type="InterPro" id="IPR027417">
    <property type="entry name" value="P-loop_NTPase"/>
</dbReference>
<dbReference type="EMBL" id="FUZU01000002">
    <property type="protein sequence ID" value="SKC74214.1"/>
    <property type="molecule type" value="Genomic_DNA"/>
</dbReference>
<protein>
    <submittedName>
        <fullName evidence="11">ABC transporter</fullName>
    </submittedName>
</protein>
<feature type="transmembrane region" description="Helical" evidence="8">
    <location>
        <begin position="36"/>
        <end position="61"/>
    </location>
</feature>
<gene>
    <name evidence="11" type="ORF">SAMN05660236_3043</name>
</gene>
<dbReference type="GO" id="GO:0034040">
    <property type="term" value="F:ATPase-coupled lipid transmembrane transporter activity"/>
    <property type="evidence" value="ECO:0007669"/>
    <property type="project" value="TreeGrafter"/>
</dbReference>
<keyword evidence="3 8" id="KW-0812">Transmembrane</keyword>
<feature type="transmembrane region" description="Helical" evidence="8">
    <location>
        <begin position="276"/>
        <end position="293"/>
    </location>
</feature>
<keyword evidence="2" id="KW-0813">Transport</keyword>
<dbReference type="Pfam" id="PF00005">
    <property type="entry name" value="ABC_tran"/>
    <property type="match status" value="1"/>
</dbReference>
<dbReference type="RefSeq" id="WP_079687602.1">
    <property type="nucleotide sequence ID" value="NZ_FUZU01000002.1"/>
</dbReference>
<dbReference type="GO" id="GO:0005524">
    <property type="term" value="F:ATP binding"/>
    <property type="evidence" value="ECO:0007669"/>
    <property type="project" value="UniProtKB-KW"/>
</dbReference>
<dbReference type="OrthoDB" id="9769115at2"/>
<dbReference type="SMART" id="SM00382">
    <property type="entry name" value="AAA"/>
    <property type="match status" value="1"/>
</dbReference>
<dbReference type="GO" id="GO:0016887">
    <property type="term" value="F:ATP hydrolysis activity"/>
    <property type="evidence" value="ECO:0007669"/>
    <property type="project" value="InterPro"/>
</dbReference>
<dbReference type="GO" id="GO:0140359">
    <property type="term" value="F:ABC-type transporter activity"/>
    <property type="evidence" value="ECO:0007669"/>
    <property type="project" value="InterPro"/>
</dbReference>
<dbReference type="PROSITE" id="PS50893">
    <property type="entry name" value="ABC_TRANSPORTER_2"/>
    <property type="match status" value="1"/>
</dbReference>
<keyword evidence="7 8" id="KW-0472">Membrane</keyword>
<feature type="domain" description="ABC transporter" evidence="9">
    <location>
        <begin position="365"/>
        <end position="586"/>
    </location>
</feature>
<feature type="transmembrane region" description="Helical" evidence="8">
    <location>
        <begin position="73"/>
        <end position="98"/>
    </location>
</feature>
<organism evidence="11 12">
    <name type="scientific">Ohtaekwangia koreensis</name>
    <dbReference type="NCBI Taxonomy" id="688867"/>
    <lineage>
        <taxon>Bacteria</taxon>
        <taxon>Pseudomonadati</taxon>
        <taxon>Bacteroidota</taxon>
        <taxon>Cytophagia</taxon>
        <taxon>Cytophagales</taxon>
        <taxon>Fulvivirgaceae</taxon>
        <taxon>Ohtaekwangia</taxon>
    </lineage>
</organism>
<feature type="transmembrane region" description="Helical" evidence="8">
    <location>
        <begin position="156"/>
        <end position="182"/>
    </location>
</feature>
<evidence type="ECO:0000313" key="12">
    <source>
        <dbReference type="Proteomes" id="UP000190961"/>
    </source>
</evidence>
<feature type="domain" description="ABC transmembrane type-1" evidence="10">
    <location>
        <begin position="36"/>
        <end position="332"/>
    </location>
</feature>
<dbReference type="GO" id="GO:0005886">
    <property type="term" value="C:plasma membrane"/>
    <property type="evidence" value="ECO:0007669"/>
    <property type="project" value="UniProtKB-SubCell"/>
</dbReference>
<dbReference type="CDD" id="cd03225">
    <property type="entry name" value="ABC_cobalt_CbiO_domain1"/>
    <property type="match status" value="1"/>
</dbReference>
<feature type="transmembrane region" description="Helical" evidence="8">
    <location>
        <begin position="299"/>
        <end position="317"/>
    </location>
</feature>
<dbReference type="InterPro" id="IPR003439">
    <property type="entry name" value="ABC_transporter-like_ATP-bd"/>
</dbReference>
<proteinExistence type="predicted"/>
<evidence type="ECO:0000256" key="1">
    <source>
        <dbReference type="ARBA" id="ARBA00004651"/>
    </source>
</evidence>
<dbReference type="PANTHER" id="PTHR24221:SF632">
    <property type="entry name" value="ATP-DEPENDENT LIPID A-CORE FLIPPASE"/>
    <property type="match status" value="1"/>
</dbReference>
<dbReference type="STRING" id="688867.SAMN05660236_3043"/>
<evidence type="ECO:0000256" key="6">
    <source>
        <dbReference type="ARBA" id="ARBA00022989"/>
    </source>
</evidence>
<dbReference type="InterPro" id="IPR011527">
    <property type="entry name" value="ABC1_TM_dom"/>
</dbReference>
<evidence type="ECO:0000256" key="5">
    <source>
        <dbReference type="ARBA" id="ARBA00022840"/>
    </source>
</evidence>
<name>A0A1T5LEC7_9BACT</name>
<accession>A0A1T5LEC7</accession>
<dbReference type="Gene3D" id="3.40.50.300">
    <property type="entry name" value="P-loop containing nucleotide triphosphate hydrolases"/>
    <property type="match status" value="1"/>
</dbReference>
<comment type="subcellular location">
    <subcellularLocation>
        <location evidence="1">Cell membrane</location>
        <topology evidence="1">Multi-pass membrane protein</topology>
    </subcellularLocation>
</comment>
<dbReference type="PANTHER" id="PTHR24221">
    <property type="entry name" value="ATP-BINDING CASSETTE SUB-FAMILY B"/>
    <property type="match status" value="1"/>
</dbReference>
<dbReference type="Proteomes" id="UP000190961">
    <property type="component" value="Unassembled WGS sequence"/>
</dbReference>
<evidence type="ECO:0000256" key="4">
    <source>
        <dbReference type="ARBA" id="ARBA00022741"/>
    </source>
</evidence>
<evidence type="ECO:0000256" key="7">
    <source>
        <dbReference type="ARBA" id="ARBA00023136"/>
    </source>
</evidence>
<dbReference type="InterPro" id="IPR039421">
    <property type="entry name" value="Type_1_exporter"/>
</dbReference>
<reference evidence="11 12" key="1">
    <citation type="submission" date="2017-02" db="EMBL/GenBank/DDBJ databases">
        <authorList>
            <person name="Peterson S.W."/>
        </authorList>
    </citation>
    <scope>NUCLEOTIDE SEQUENCE [LARGE SCALE GENOMIC DNA]</scope>
    <source>
        <strain evidence="11 12">DSM 25262</strain>
    </source>
</reference>
<dbReference type="InterPro" id="IPR015856">
    <property type="entry name" value="ABC_transpr_CbiO/EcfA_su"/>
</dbReference>
<keyword evidence="6 8" id="KW-1133">Transmembrane helix</keyword>
<evidence type="ECO:0000313" key="11">
    <source>
        <dbReference type="EMBL" id="SKC74214.1"/>
    </source>
</evidence>